<protein>
    <submittedName>
        <fullName evidence="1">Uncharacterized protein</fullName>
    </submittedName>
</protein>
<name>A0A5S9MK90_BACIA</name>
<dbReference type="EMBL" id="AP021906">
    <property type="protein sequence ID" value="BBP93361.1"/>
    <property type="molecule type" value="Genomic_DNA"/>
</dbReference>
<organism evidence="1 2">
    <name type="scientific">Bacillus safensis</name>
    <dbReference type="NCBI Taxonomy" id="561879"/>
    <lineage>
        <taxon>Bacteria</taxon>
        <taxon>Bacillati</taxon>
        <taxon>Bacillota</taxon>
        <taxon>Bacilli</taxon>
        <taxon>Bacillales</taxon>
        <taxon>Bacillaceae</taxon>
        <taxon>Bacillus</taxon>
    </lineage>
</organism>
<gene>
    <name evidence="1" type="ORF">BsIDN1_69790</name>
</gene>
<accession>A0A5S9MK90</accession>
<dbReference type="InterPro" id="IPR025083">
    <property type="entry name" value="DUF3969"/>
</dbReference>
<dbReference type="AlphaFoldDB" id="A0A5S9MK90"/>
<proteinExistence type="predicted"/>
<dbReference type="Pfam" id="PF13108">
    <property type="entry name" value="DUF3969"/>
    <property type="match status" value="1"/>
</dbReference>
<sequence>MNKIELRYSSHEDLDRIIVINIIGIIISLKRRFNHYRRSGKKLMFSPRTIDVLKKKGINEELINILHLGTELEDVESLIPQELSDSLEEIRVKCLKFLERNTENEVKNNVVDY</sequence>
<dbReference type="Proteomes" id="UP000464658">
    <property type="component" value="Chromosome"/>
</dbReference>
<evidence type="ECO:0000313" key="2">
    <source>
        <dbReference type="Proteomes" id="UP000464658"/>
    </source>
</evidence>
<evidence type="ECO:0000313" key="1">
    <source>
        <dbReference type="EMBL" id="BBP93361.1"/>
    </source>
</evidence>
<reference evidence="1 2" key="1">
    <citation type="submission" date="2019-12" db="EMBL/GenBank/DDBJ databases">
        <title>Full genome sequence of a Bacillus safensis strain isolated from commercially available natto in Indonesia.</title>
        <authorList>
            <person name="Yoshida M."/>
            <person name="Uomi M."/>
            <person name="Waturangi D."/>
            <person name="Ekaputri J.J."/>
            <person name="Setiamarga D.H.E."/>
        </authorList>
    </citation>
    <scope>NUCLEOTIDE SEQUENCE [LARGE SCALE GENOMIC DNA]</scope>
    <source>
        <strain evidence="1 2">IDN1</strain>
    </source>
</reference>